<reference evidence="7 8" key="1">
    <citation type="journal article" date="2023" name="Sci. Data">
        <title>Genome assembly of the Korean intertidal mud-creeper Batillaria attramentaria.</title>
        <authorList>
            <person name="Patra A.K."/>
            <person name="Ho P.T."/>
            <person name="Jun S."/>
            <person name="Lee S.J."/>
            <person name="Kim Y."/>
            <person name="Won Y.J."/>
        </authorList>
    </citation>
    <scope>NUCLEOTIDE SEQUENCE [LARGE SCALE GENOMIC DNA]</scope>
    <source>
        <strain evidence="7">Wonlab-2016</strain>
    </source>
</reference>
<dbReference type="PROSITE" id="PS50262">
    <property type="entry name" value="G_PROTEIN_RECEP_F1_2"/>
    <property type="match status" value="1"/>
</dbReference>
<accession>A0ABD0JPM2</accession>
<comment type="subcellular location">
    <subcellularLocation>
        <location evidence="1">Membrane</location>
    </subcellularLocation>
</comment>
<feature type="non-terminal residue" evidence="7">
    <location>
        <position position="195"/>
    </location>
</feature>
<dbReference type="Proteomes" id="UP001519460">
    <property type="component" value="Unassembled WGS sequence"/>
</dbReference>
<name>A0ABD0JPM2_9CAEN</name>
<feature type="transmembrane region" description="Helical" evidence="5">
    <location>
        <begin position="75"/>
        <end position="102"/>
    </location>
</feature>
<evidence type="ECO:0000313" key="8">
    <source>
        <dbReference type="Proteomes" id="UP001519460"/>
    </source>
</evidence>
<evidence type="ECO:0000256" key="4">
    <source>
        <dbReference type="ARBA" id="ARBA00023136"/>
    </source>
</evidence>
<feature type="transmembrane region" description="Helical" evidence="5">
    <location>
        <begin position="114"/>
        <end position="135"/>
    </location>
</feature>
<evidence type="ECO:0000256" key="5">
    <source>
        <dbReference type="SAM" id="Phobius"/>
    </source>
</evidence>
<evidence type="ECO:0000313" key="7">
    <source>
        <dbReference type="EMBL" id="KAK7476638.1"/>
    </source>
</evidence>
<dbReference type="SUPFAM" id="SSF81321">
    <property type="entry name" value="Family A G protein-coupled receptor-like"/>
    <property type="match status" value="1"/>
</dbReference>
<comment type="caution">
    <text evidence="7">The sequence shown here is derived from an EMBL/GenBank/DDBJ whole genome shotgun (WGS) entry which is preliminary data.</text>
</comment>
<dbReference type="PROSITE" id="PS00237">
    <property type="entry name" value="G_PROTEIN_RECEP_F1_1"/>
    <property type="match status" value="1"/>
</dbReference>
<keyword evidence="3 5" id="KW-1133">Transmembrane helix</keyword>
<feature type="transmembrane region" description="Helical" evidence="5">
    <location>
        <begin position="155"/>
        <end position="177"/>
    </location>
</feature>
<evidence type="ECO:0000259" key="6">
    <source>
        <dbReference type="PROSITE" id="PS50262"/>
    </source>
</evidence>
<evidence type="ECO:0000256" key="2">
    <source>
        <dbReference type="ARBA" id="ARBA00022692"/>
    </source>
</evidence>
<organism evidence="7 8">
    <name type="scientific">Batillaria attramentaria</name>
    <dbReference type="NCBI Taxonomy" id="370345"/>
    <lineage>
        <taxon>Eukaryota</taxon>
        <taxon>Metazoa</taxon>
        <taxon>Spiralia</taxon>
        <taxon>Lophotrochozoa</taxon>
        <taxon>Mollusca</taxon>
        <taxon>Gastropoda</taxon>
        <taxon>Caenogastropoda</taxon>
        <taxon>Sorbeoconcha</taxon>
        <taxon>Cerithioidea</taxon>
        <taxon>Batillariidae</taxon>
        <taxon>Batillaria</taxon>
    </lineage>
</organism>
<dbReference type="InterPro" id="IPR000276">
    <property type="entry name" value="GPCR_Rhodpsn"/>
</dbReference>
<dbReference type="AlphaFoldDB" id="A0ABD0JPM2"/>
<evidence type="ECO:0000256" key="1">
    <source>
        <dbReference type="ARBA" id="ARBA00004370"/>
    </source>
</evidence>
<dbReference type="PANTHER" id="PTHR46641">
    <property type="entry name" value="FMRFAMIDE RECEPTOR-RELATED"/>
    <property type="match status" value="1"/>
</dbReference>
<dbReference type="InterPro" id="IPR052954">
    <property type="entry name" value="GPCR-Ligand_Int"/>
</dbReference>
<dbReference type="EMBL" id="JACVVK020000370">
    <property type="protein sequence ID" value="KAK7476638.1"/>
    <property type="molecule type" value="Genomic_DNA"/>
</dbReference>
<dbReference type="InterPro" id="IPR017452">
    <property type="entry name" value="GPCR_Rhodpsn_7TM"/>
</dbReference>
<dbReference type="Gene3D" id="1.20.1070.10">
    <property type="entry name" value="Rhodopsin 7-helix transmembrane proteins"/>
    <property type="match status" value="1"/>
</dbReference>
<sequence length="195" mass="20976">MDIQFLHSSKGMSDYWSSTPLTTPTTFDVTSVSGFLVKGFDMTSGNVTDTTLLPQVSLGSNNVASGLVSAKATQLVLTIVNAGILPVLVLFGVTGNVINMAVFARQGLSDRVNICLFSLALSDSGFNLFHFASRLNALFGLFDSALAEYWQSRGLIFIGVYMGFLNTSNTLILIVSLERCVCVISPLRAKRLFSA</sequence>
<evidence type="ECO:0000256" key="3">
    <source>
        <dbReference type="ARBA" id="ARBA00022989"/>
    </source>
</evidence>
<dbReference type="PANTHER" id="PTHR46641:SF2">
    <property type="entry name" value="FMRFAMIDE RECEPTOR"/>
    <property type="match status" value="1"/>
</dbReference>
<gene>
    <name evidence="7" type="ORF">BaRGS_00032113</name>
</gene>
<protein>
    <recommendedName>
        <fullName evidence="6">G-protein coupled receptors family 1 profile domain-containing protein</fullName>
    </recommendedName>
</protein>
<feature type="domain" description="G-protein coupled receptors family 1 profile" evidence="6">
    <location>
        <begin position="95"/>
        <end position="195"/>
    </location>
</feature>
<keyword evidence="8" id="KW-1185">Reference proteome</keyword>
<proteinExistence type="predicted"/>
<dbReference type="GO" id="GO:0016020">
    <property type="term" value="C:membrane"/>
    <property type="evidence" value="ECO:0007669"/>
    <property type="project" value="UniProtKB-SubCell"/>
</dbReference>
<keyword evidence="4 5" id="KW-0472">Membrane</keyword>
<keyword evidence="2 5" id="KW-0812">Transmembrane</keyword>